<evidence type="ECO:0000313" key="2">
    <source>
        <dbReference type="Proteomes" id="UP000460298"/>
    </source>
</evidence>
<dbReference type="AlphaFoldDB" id="A0A833LZH4"/>
<comment type="caution">
    <text evidence="1">The sequence shown here is derived from an EMBL/GenBank/DDBJ whole genome shotgun (WGS) entry which is preliminary data.</text>
</comment>
<proteinExistence type="predicted"/>
<protein>
    <submittedName>
        <fullName evidence="1">Uncharacterized protein</fullName>
    </submittedName>
</protein>
<dbReference type="InterPro" id="IPR032865">
    <property type="entry name" value="Prok-E2_A"/>
</dbReference>
<dbReference type="Pfam" id="PF14457">
    <property type="entry name" value="Prok-E2_A"/>
    <property type="match status" value="1"/>
</dbReference>
<organism evidence="1 2">
    <name type="scientific">Leptonema illini</name>
    <dbReference type="NCBI Taxonomy" id="183"/>
    <lineage>
        <taxon>Bacteria</taxon>
        <taxon>Pseudomonadati</taxon>
        <taxon>Spirochaetota</taxon>
        <taxon>Spirochaetia</taxon>
        <taxon>Leptospirales</taxon>
        <taxon>Leptospiraceae</taxon>
        <taxon>Leptonema</taxon>
    </lineage>
</organism>
<accession>A0A833LZH4</accession>
<evidence type="ECO:0000313" key="1">
    <source>
        <dbReference type="EMBL" id="KAB2929412.1"/>
    </source>
</evidence>
<reference evidence="1 2" key="1">
    <citation type="submission" date="2019-10" db="EMBL/GenBank/DDBJ databases">
        <title>Extracellular Electron Transfer in a Candidatus Methanoperedens spp. Enrichment Culture.</title>
        <authorList>
            <person name="Berger S."/>
            <person name="Rangel Shaw D."/>
            <person name="Berben T."/>
            <person name="In 'T Zandt M."/>
            <person name="Frank J."/>
            <person name="Reimann J."/>
            <person name="Jetten M.S.M."/>
            <person name="Welte C.U."/>
        </authorList>
    </citation>
    <scope>NUCLEOTIDE SEQUENCE [LARGE SCALE GENOMIC DNA]</scope>
    <source>
        <strain evidence="1">SB12</strain>
    </source>
</reference>
<gene>
    <name evidence="1" type="ORF">F9K24_19745</name>
</gene>
<dbReference type="EMBL" id="WBUI01000031">
    <property type="protein sequence ID" value="KAB2929412.1"/>
    <property type="molecule type" value="Genomic_DNA"/>
</dbReference>
<dbReference type="Proteomes" id="UP000460298">
    <property type="component" value="Unassembled WGS sequence"/>
</dbReference>
<name>A0A833LZH4_9LEPT</name>
<sequence>MKDFHPFGELLPNNSLASLTIDTAKQVYLAIEKNEHFELVELRRLDKEGRFSEILVVDLKHGGIPAKNRIGINYQERLALRIYQDPSIMPEVRAVREDFPVTMHLHGAAGEPKNLCLYFGPWMTVARSWTPENFLNRIIWWLV</sequence>